<organism evidence="2 3">
    <name type="scientific">Vibrio astriarenae</name>
    <dbReference type="NCBI Taxonomy" id="1481923"/>
    <lineage>
        <taxon>Bacteria</taxon>
        <taxon>Pseudomonadati</taxon>
        <taxon>Pseudomonadota</taxon>
        <taxon>Gammaproteobacteria</taxon>
        <taxon>Vibrionales</taxon>
        <taxon>Vibrionaceae</taxon>
        <taxon>Vibrio</taxon>
    </lineage>
</organism>
<keyword evidence="3" id="KW-1185">Reference proteome</keyword>
<keyword evidence="1" id="KW-0812">Transmembrane</keyword>
<gene>
    <name evidence="2" type="ORF">GT360_17725</name>
</gene>
<proteinExistence type="predicted"/>
<keyword evidence="1" id="KW-1133">Transmembrane helix</keyword>
<evidence type="ECO:0000313" key="2">
    <source>
        <dbReference type="EMBL" id="QIA65379.1"/>
    </source>
</evidence>
<name>A0A7Z2T6N5_9VIBR</name>
<evidence type="ECO:0000313" key="3">
    <source>
        <dbReference type="Proteomes" id="UP000464262"/>
    </source>
</evidence>
<keyword evidence="1" id="KW-0472">Membrane</keyword>
<dbReference type="EMBL" id="CP047476">
    <property type="protein sequence ID" value="QIA65379.1"/>
    <property type="molecule type" value="Genomic_DNA"/>
</dbReference>
<sequence>MREEFTRKSYLDEDWQRLVYTLLRRKNATPLESAINVVVWLTIMMLLLLSVYHFISNFFGYLEWLSSLVLSVLLMVIYLEVCEIKVYVLTYRDLNLLSPKKELLEKAKDKHMAHILELSRSQVKAIEKRLETY</sequence>
<dbReference type="Proteomes" id="UP000464262">
    <property type="component" value="Chromosome 2"/>
</dbReference>
<dbReference type="RefSeq" id="WP_164650279.1">
    <property type="nucleotide sequence ID" value="NZ_CP047476.1"/>
</dbReference>
<feature type="transmembrane region" description="Helical" evidence="1">
    <location>
        <begin position="34"/>
        <end position="55"/>
    </location>
</feature>
<accession>A0A7Z2T6N5</accession>
<feature type="transmembrane region" description="Helical" evidence="1">
    <location>
        <begin position="61"/>
        <end position="79"/>
    </location>
</feature>
<protein>
    <submittedName>
        <fullName evidence="2">Uncharacterized protein</fullName>
    </submittedName>
</protein>
<dbReference type="KEGG" id="vas:GT360_17725"/>
<reference evidence="2 3" key="1">
    <citation type="submission" date="2020-01" db="EMBL/GenBank/DDBJ databases">
        <title>Whole genome and functional gene identification of agarase of Vibrio HN897.</title>
        <authorList>
            <person name="Liu Y."/>
            <person name="Zhao Z."/>
        </authorList>
    </citation>
    <scope>NUCLEOTIDE SEQUENCE [LARGE SCALE GENOMIC DNA]</scope>
    <source>
        <strain evidence="2 3">HN897</strain>
    </source>
</reference>
<evidence type="ECO:0000256" key="1">
    <source>
        <dbReference type="SAM" id="Phobius"/>
    </source>
</evidence>
<dbReference type="AlphaFoldDB" id="A0A7Z2T6N5"/>